<name>H0E907_9ACTN</name>
<dbReference type="EMBL" id="AGUD01000250">
    <property type="protein sequence ID" value="EHN09820.1"/>
    <property type="molecule type" value="Genomic_DNA"/>
</dbReference>
<feature type="compositionally biased region" description="Polar residues" evidence="1">
    <location>
        <begin position="25"/>
        <end position="47"/>
    </location>
</feature>
<dbReference type="Proteomes" id="UP000005143">
    <property type="component" value="Unassembled WGS sequence"/>
</dbReference>
<keyword evidence="3" id="KW-1185">Reference proteome</keyword>
<accession>H0E907</accession>
<dbReference type="AlphaFoldDB" id="H0E907"/>
<evidence type="ECO:0000313" key="2">
    <source>
        <dbReference type="EMBL" id="EHN09820.1"/>
    </source>
</evidence>
<feature type="region of interest" description="Disordered" evidence="1">
    <location>
        <begin position="23"/>
        <end position="47"/>
    </location>
</feature>
<reference evidence="2 3" key="1">
    <citation type="journal article" date="2013" name="Biodegradation">
        <title>Quantitative proteomic analysis of ibuprofen-degrading Patulibacter sp. strain I11.</title>
        <authorList>
            <person name="Almeida B."/>
            <person name="Kjeldal H."/>
            <person name="Lolas I."/>
            <person name="Knudsen A.D."/>
            <person name="Carvalho G."/>
            <person name="Nielsen K.L."/>
            <person name="Barreto Crespo M.T."/>
            <person name="Stensballe A."/>
            <person name="Nielsen J.L."/>
        </authorList>
    </citation>
    <scope>NUCLEOTIDE SEQUENCE [LARGE SCALE GENOMIC DNA]</scope>
    <source>
        <strain evidence="2 3">I11</strain>
    </source>
</reference>
<comment type="caution">
    <text evidence="2">The sequence shown here is derived from an EMBL/GenBank/DDBJ whole genome shotgun (WGS) entry which is preliminary data.</text>
</comment>
<sequence>MGPSGTQTPGNAQARCVERELSIPSVGTQRGLQRHVSTSTAASTTMP</sequence>
<gene>
    <name evidence="2" type="ORF">PAI11_33220</name>
</gene>
<evidence type="ECO:0000313" key="3">
    <source>
        <dbReference type="Proteomes" id="UP000005143"/>
    </source>
</evidence>
<evidence type="ECO:0000256" key="1">
    <source>
        <dbReference type="SAM" id="MobiDB-lite"/>
    </source>
</evidence>
<organism evidence="2 3">
    <name type="scientific">Patulibacter medicamentivorans</name>
    <dbReference type="NCBI Taxonomy" id="1097667"/>
    <lineage>
        <taxon>Bacteria</taxon>
        <taxon>Bacillati</taxon>
        <taxon>Actinomycetota</taxon>
        <taxon>Thermoleophilia</taxon>
        <taxon>Solirubrobacterales</taxon>
        <taxon>Patulibacteraceae</taxon>
        <taxon>Patulibacter</taxon>
    </lineage>
</organism>
<proteinExistence type="predicted"/>
<protein>
    <submittedName>
        <fullName evidence="2">Uncharacterized protein</fullName>
    </submittedName>
</protein>